<sequence length="102" mass="11771">MIILAGYVYVNSSERDRYITAFMHYTKRTRQAPGCRDVAISPDPVDPTRVNIFELWDSKGQMERYRVQTVVPNSGVEIHGGTLQEFLIESVRNPFDPHTKKE</sequence>
<evidence type="ECO:0000259" key="1">
    <source>
        <dbReference type="PROSITE" id="PS51725"/>
    </source>
</evidence>
<dbReference type="Gene3D" id="3.30.70.100">
    <property type="match status" value="1"/>
</dbReference>
<keyword evidence="2" id="KW-0503">Monooxygenase</keyword>
<keyword evidence="2" id="KW-0560">Oxidoreductase</keyword>
<organism evidence="2 3">
    <name type="scientific">Enteractinococcus fodinae</name>
    <dbReference type="NCBI Taxonomy" id="684663"/>
    <lineage>
        <taxon>Bacteria</taxon>
        <taxon>Bacillati</taxon>
        <taxon>Actinomycetota</taxon>
        <taxon>Actinomycetes</taxon>
        <taxon>Micrococcales</taxon>
        <taxon>Micrococcaceae</taxon>
    </lineage>
</organism>
<protein>
    <submittedName>
        <fullName evidence="2">Quinol monooxygenase YgiN</fullName>
    </submittedName>
</protein>
<keyword evidence="3" id="KW-1185">Reference proteome</keyword>
<dbReference type="SUPFAM" id="SSF54909">
    <property type="entry name" value="Dimeric alpha+beta barrel"/>
    <property type="match status" value="1"/>
</dbReference>
<dbReference type="GO" id="GO:0004497">
    <property type="term" value="F:monooxygenase activity"/>
    <property type="evidence" value="ECO:0007669"/>
    <property type="project" value="UniProtKB-KW"/>
</dbReference>
<dbReference type="EMBL" id="JAVDYJ010000001">
    <property type="protein sequence ID" value="MDR7346090.1"/>
    <property type="molecule type" value="Genomic_DNA"/>
</dbReference>
<dbReference type="InterPro" id="IPR007138">
    <property type="entry name" value="ABM_dom"/>
</dbReference>
<dbReference type="PROSITE" id="PS51725">
    <property type="entry name" value="ABM"/>
    <property type="match status" value="1"/>
</dbReference>
<gene>
    <name evidence="2" type="ORF">J2S62_000347</name>
</gene>
<feature type="domain" description="ABM" evidence="1">
    <location>
        <begin position="2"/>
        <end position="95"/>
    </location>
</feature>
<reference evidence="2 3" key="1">
    <citation type="submission" date="2023-07" db="EMBL/GenBank/DDBJ databases">
        <title>Sequencing the genomes of 1000 actinobacteria strains.</title>
        <authorList>
            <person name="Klenk H.-P."/>
        </authorList>
    </citation>
    <scope>NUCLEOTIDE SEQUENCE [LARGE SCALE GENOMIC DNA]</scope>
    <source>
        <strain evidence="2 3">DSM 22966</strain>
    </source>
</reference>
<dbReference type="RefSeq" id="WP_310170577.1">
    <property type="nucleotide sequence ID" value="NZ_BAABHE010000002.1"/>
</dbReference>
<name>A0ABU2AXL2_9MICC</name>
<accession>A0ABU2AXL2</accession>
<dbReference type="InterPro" id="IPR011008">
    <property type="entry name" value="Dimeric_a/b-barrel"/>
</dbReference>
<dbReference type="Pfam" id="PF03992">
    <property type="entry name" value="ABM"/>
    <property type="match status" value="1"/>
</dbReference>
<evidence type="ECO:0000313" key="2">
    <source>
        <dbReference type="EMBL" id="MDR7346090.1"/>
    </source>
</evidence>
<evidence type="ECO:0000313" key="3">
    <source>
        <dbReference type="Proteomes" id="UP001183794"/>
    </source>
</evidence>
<comment type="caution">
    <text evidence="2">The sequence shown here is derived from an EMBL/GenBank/DDBJ whole genome shotgun (WGS) entry which is preliminary data.</text>
</comment>
<proteinExistence type="predicted"/>
<dbReference type="Proteomes" id="UP001183794">
    <property type="component" value="Unassembled WGS sequence"/>
</dbReference>